<dbReference type="Pfam" id="PF17269">
    <property type="entry name" value="DUF5335"/>
    <property type="match status" value="1"/>
</dbReference>
<name>A0ABT6A7M6_9ACTN</name>
<comment type="caution">
    <text evidence="1">The sequence shown here is derived from an EMBL/GenBank/DDBJ whole genome shotgun (WGS) entry which is preliminary data.</text>
</comment>
<dbReference type="RefSeq" id="WP_276109376.1">
    <property type="nucleotide sequence ID" value="NZ_JARJBB010000006.1"/>
</dbReference>
<accession>A0ABT6A7M6</accession>
<dbReference type="Proteomes" id="UP001221150">
    <property type="component" value="Unassembled WGS sequence"/>
</dbReference>
<evidence type="ECO:0000313" key="1">
    <source>
        <dbReference type="EMBL" id="MDF3299825.1"/>
    </source>
</evidence>
<gene>
    <name evidence="1" type="ORF">P3H78_14545</name>
</gene>
<dbReference type="EMBL" id="JARJBB010000006">
    <property type="protein sequence ID" value="MDF3299825.1"/>
    <property type="molecule type" value="Genomic_DNA"/>
</dbReference>
<sequence>MADTETLDRDTWQAALDRMTEEHAGELVTIEILDPEIGHQYEAERLPFSYLSYDPRDEVVVVAVGGATARYPVVLRHMVQRPREIDVATHDIPEPAIRVVDGDGGATLITFYAAG</sequence>
<dbReference type="InterPro" id="IPR035223">
    <property type="entry name" value="DUF5335"/>
</dbReference>
<proteinExistence type="predicted"/>
<organism evidence="1 2">
    <name type="scientific">Streptomyces tropicalis</name>
    <dbReference type="NCBI Taxonomy" id="3034234"/>
    <lineage>
        <taxon>Bacteria</taxon>
        <taxon>Bacillati</taxon>
        <taxon>Actinomycetota</taxon>
        <taxon>Actinomycetes</taxon>
        <taxon>Kitasatosporales</taxon>
        <taxon>Streptomycetaceae</taxon>
        <taxon>Streptomyces</taxon>
    </lineage>
</organism>
<protein>
    <submittedName>
        <fullName evidence="1">DUF5335 family protein</fullName>
    </submittedName>
</protein>
<reference evidence="1 2" key="1">
    <citation type="submission" date="2023-03" db="EMBL/GenBank/DDBJ databases">
        <title>Draft genome sequence of Streptomyces sp. K1PA1 isolated from peat swamp forest in Thailand.</title>
        <authorList>
            <person name="Klaysubun C."/>
            <person name="Duangmal K."/>
        </authorList>
    </citation>
    <scope>NUCLEOTIDE SEQUENCE [LARGE SCALE GENOMIC DNA]</scope>
    <source>
        <strain evidence="1 2">K1PA1</strain>
    </source>
</reference>
<evidence type="ECO:0000313" key="2">
    <source>
        <dbReference type="Proteomes" id="UP001221150"/>
    </source>
</evidence>
<keyword evidence="2" id="KW-1185">Reference proteome</keyword>